<keyword evidence="6" id="KW-0997">Cell inner membrane</keyword>
<dbReference type="CDD" id="cd04191">
    <property type="entry name" value="Glucan_BSP_MdoH"/>
    <property type="match status" value="1"/>
</dbReference>
<dbReference type="Proteomes" id="UP000094256">
    <property type="component" value="Chromosome"/>
</dbReference>
<accession>A0A1B3ZF40</accession>
<dbReference type="GO" id="GO:0005886">
    <property type="term" value="C:plasma membrane"/>
    <property type="evidence" value="ECO:0007669"/>
    <property type="project" value="UniProtKB-SubCell"/>
</dbReference>
<dbReference type="NCBIfam" id="NF003958">
    <property type="entry name" value="PRK05454.2-1"/>
    <property type="match status" value="1"/>
</dbReference>
<keyword evidence="11 13" id="KW-0472">Membrane</keyword>
<dbReference type="Gene3D" id="3.90.550.10">
    <property type="entry name" value="Spore Coat Polysaccharide Biosynthesis Protein SpsA, Chain A"/>
    <property type="match status" value="1"/>
</dbReference>
<keyword evidence="7" id="KW-0328">Glycosyltransferase</keyword>
<keyword evidence="9 13" id="KW-0812">Transmembrane</keyword>
<feature type="domain" description="Glycosyltransferase 2-like" evidence="14">
    <location>
        <begin position="271"/>
        <end position="499"/>
    </location>
</feature>
<protein>
    <recommendedName>
        <fullName evidence="4">Glucans biosynthesis glucosyltransferase H</fullName>
    </recommendedName>
</protein>
<reference evidence="15 16" key="1">
    <citation type="submission" date="2016-01" db="EMBL/GenBank/DDBJ databases">
        <title>Complete genome and mega plasmid sequence of Sphingomonas panacis DCY99 elicits systemic resistance in rice to Xanthomonas oryzae.</title>
        <authorList>
            <person name="Kim Y.J."/>
            <person name="Yang D.C."/>
            <person name="Sing P."/>
        </authorList>
    </citation>
    <scope>NUCLEOTIDE SEQUENCE [LARGE SCALE GENOMIC DNA]</scope>
    <source>
        <strain evidence="15 16">DCY99</strain>
    </source>
</reference>
<keyword evidence="8 15" id="KW-0808">Transferase</keyword>
<evidence type="ECO:0000256" key="6">
    <source>
        <dbReference type="ARBA" id="ARBA00022519"/>
    </source>
</evidence>
<keyword evidence="10 13" id="KW-1133">Transmembrane helix</keyword>
<dbReference type="EMBL" id="CP014168">
    <property type="protein sequence ID" value="AOH86013.1"/>
    <property type="molecule type" value="Genomic_DNA"/>
</dbReference>
<evidence type="ECO:0000256" key="2">
    <source>
        <dbReference type="ARBA" id="ARBA00005001"/>
    </source>
</evidence>
<comment type="pathway">
    <text evidence="2">Glycan metabolism; osmoregulated periplasmic glucan (OPG) biosynthesis.</text>
</comment>
<feature type="transmembrane region" description="Helical" evidence="13">
    <location>
        <begin position="524"/>
        <end position="551"/>
    </location>
</feature>
<evidence type="ECO:0000256" key="11">
    <source>
        <dbReference type="ARBA" id="ARBA00023136"/>
    </source>
</evidence>
<dbReference type="InterPro" id="IPR050321">
    <property type="entry name" value="Glycosyltr_2/OpgH_subfam"/>
</dbReference>
<evidence type="ECO:0000313" key="15">
    <source>
        <dbReference type="EMBL" id="AOH86013.1"/>
    </source>
</evidence>
<feature type="transmembrane region" description="Helical" evidence="13">
    <location>
        <begin position="622"/>
        <end position="640"/>
    </location>
</feature>
<feature type="transmembrane region" description="Helical" evidence="13">
    <location>
        <begin position="447"/>
        <end position="467"/>
    </location>
</feature>
<evidence type="ECO:0000256" key="9">
    <source>
        <dbReference type="ARBA" id="ARBA00022692"/>
    </source>
</evidence>
<evidence type="ECO:0000256" key="13">
    <source>
        <dbReference type="SAM" id="Phobius"/>
    </source>
</evidence>
<dbReference type="STRING" id="1560345.AWL63_20685"/>
<proteinExistence type="inferred from homology"/>
<evidence type="ECO:0000256" key="3">
    <source>
        <dbReference type="ARBA" id="ARBA00009337"/>
    </source>
</evidence>
<dbReference type="AlphaFoldDB" id="A0A1B3ZF40"/>
<sequence>MIASPFEQYLRHARIRPEDGAEIASWDDLTAQLDRDRCPPLQPPPRRQSMAAPRHDLSWKHNLRLSLRGAGEAASKPGWQQVVEYRQRVTLVLTIAMTAAVLYLSNLMLVAQQMPPLLHRLYLGVYGVMTFFLAANFFKMMLGTWYMMRGARNNPWHPARTACDPPPGARVAIIYPVYHEQVERVAAGIAATWQSIAARHPGLADRFDNFLLSDSRDPAFRIAEEIAVDGLREAFPDGRFFYRWRRSNSNAKLGNVADFCRRWGGEYDYMLVMDADSVMDGEAVVTLLRMMAGNPRLGILQTNPKPILRTSLFGRMQQFGARLYGSVFSYGLQAMYMGNASYIGHNAMIRVAPFVEHCTLPELSGPKPWGGKPLSHDIVESAMMARAGYEVWFLPDIEGSYEEMPANILAFLIRERRWMQGNLQHLRFVFLHGLRSIHRETFLNGSMGYLTAPLWASFLVISAVGMINFLQNGLLALGSLRTIQMPMLMLLISSLVFLFMPRLIAIGVHIAQDRARLFGGKDKLVLSVLIETVFSFFFSPLIMIFITRFLWAWVKRKGIRWDTQSRGDEPLPWDVCIRYFGWVSVLGAACLAAMVYELTMVPWTQQMLLSAMSNGLVKPLDLVLWFSPILLGFTFAVWIARASSLAFPALARLRLFSIPEEIAPPDVVLAVGAWERHFEALLPDTRDARATVEAALSDERFYVLHRRETRRRVRKPRGLLARIESGSTLMNGELSVALTDRTAFDALHRAAIGKAGPAAE</sequence>
<dbReference type="GO" id="GO:0016758">
    <property type="term" value="F:hexosyltransferase activity"/>
    <property type="evidence" value="ECO:0007669"/>
    <property type="project" value="TreeGrafter"/>
</dbReference>
<evidence type="ECO:0000256" key="4">
    <source>
        <dbReference type="ARBA" id="ARBA00020585"/>
    </source>
</evidence>
<feature type="transmembrane region" description="Helical" evidence="13">
    <location>
        <begin position="121"/>
        <end position="142"/>
    </location>
</feature>
<comment type="similarity">
    <text evidence="3">Belongs to the glycosyltransferase 2 family. OpgH subfamily.</text>
</comment>
<dbReference type="PANTHER" id="PTHR43867">
    <property type="entry name" value="CELLULOSE SYNTHASE CATALYTIC SUBUNIT A [UDP-FORMING]"/>
    <property type="match status" value="1"/>
</dbReference>
<dbReference type="NCBIfam" id="NF003962">
    <property type="entry name" value="PRK05454.2-5"/>
    <property type="match status" value="1"/>
</dbReference>
<feature type="transmembrane region" description="Helical" evidence="13">
    <location>
        <begin position="89"/>
        <end position="109"/>
    </location>
</feature>
<dbReference type="InterPro" id="IPR001173">
    <property type="entry name" value="Glyco_trans_2-like"/>
</dbReference>
<evidence type="ECO:0000259" key="14">
    <source>
        <dbReference type="Pfam" id="PF13632"/>
    </source>
</evidence>
<name>A0A1B3ZF40_9SPHN</name>
<dbReference type="OrthoDB" id="9775281at2"/>
<dbReference type="KEGG" id="span:AWL63_20685"/>
<evidence type="ECO:0000256" key="12">
    <source>
        <dbReference type="SAM" id="MobiDB-lite"/>
    </source>
</evidence>
<dbReference type="PANTHER" id="PTHR43867:SF5">
    <property type="entry name" value="GLUCANS BIOSYNTHESIS GLUCOSYLTRANSFERASE H"/>
    <property type="match status" value="1"/>
</dbReference>
<dbReference type="Pfam" id="PF13632">
    <property type="entry name" value="Glyco_trans_2_3"/>
    <property type="match status" value="1"/>
</dbReference>
<evidence type="ECO:0000256" key="7">
    <source>
        <dbReference type="ARBA" id="ARBA00022676"/>
    </source>
</evidence>
<keyword evidence="5" id="KW-1003">Cell membrane</keyword>
<evidence type="ECO:0000256" key="1">
    <source>
        <dbReference type="ARBA" id="ARBA00004429"/>
    </source>
</evidence>
<dbReference type="InterPro" id="IPR029044">
    <property type="entry name" value="Nucleotide-diphossugar_trans"/>
</dbReference>
<dbReference type="RefSeq" id="WP_069206532.1">
    <property type="nucleotide sequence ID" value="NZ_CP014168.1"/>
</dbReference>
<gene>
    <name evidence="15" type="ORF">AWL63_20685</name>
</gene>
<feature type="transmembrane region" description="Helical" evidence="13">
    <location>
        <begin position="487"/>
        <end position="512"/>
    </location>
</feature>
<evidence type="ECO:0000313" key="16">
    <source>
        <dbReference type="Proteomes" id="UP000094256"/>
    </source>
</evidence>
<dbReference type="SUPFAM" id="SSF53448">
    <property type="entry name" value="Nucleotide-diphospho-sugar transferases"/>
    <property type="match status" value="1"/>
</dbReference>
<organism evidence="15 16">
    <name type="scientific">Sphingomonas panacis</name>
    <dbReference type="NCBI Taxonomy" id="1560345"/>
    <lineage>
        <taxon>Bacteria</taxon>
        <taxon>Pseudomonadati</taxon>
        <taxon>Pseudomonadota</taxon>
        <taxon>Alphaproteobacteria</taxon>
        <taxon>Sphingomonadales</taxon>
        <taxon>Sphingomonadaceae</taxon>
        <taxon>Sphingomonas</taxon>
    </lineage>
</organism>
<comment type="subcellular location">
    <subcellularLocation>
        <location evidence="1">Cell inner membrane</location>
        <topology evidence="1">Multi-pass membrane protein</topology>
    </subcellularLocation>
</comment>
<evidence type="ECO:0000256" key="10">
    <source>
        <dbReference type="ARBA" id="ARBA00022989"/>
    </source>
</evidence>
<evidence type="ECO:0000256" key="8">
    <source>
        <dbReference type="ARBA" id="ARBA00022679"/>
    </source>
</evidence>
<feature type="transmembrane region" description="Helical" evidence="13">
    <location>
        <begin position="579"/>
        <end position="601"/>
    </location>
</feature>
<keyword evidence="16" id="KW-1185">Reference proteome</keyword>
<feature type="region of interest" description="Disordered" evidence="12">
    <location>
        <begin position="34"/>
        <end position="54"/>
    </location>
</feature>
<evidence type="ECO:0000256" key="5">
    <source>
        <dbReference type="ARBA" id="ARBA00022475"/>
    </source>
</evidence>